<dbReference type="PROSITE" id="PS50885">
    <property type="entry name" value="HAMP"/>
    <property type="match status" value="1"/>
</dbReference>
<evidence type="ECO:0000256" key="2">
    <source>
        <dbReference type="ARBA" id="ARBA00022481"/>
    </source>
</evidence>
<keyword evidence="7" id="KW-0812">Transmembrane</keyword>
<dbReference type="PANTHER" id="PTHR43531">
    <property type="entry name" value="PROTEIN ICFG"/>
    <property type="match status" value="1"/>
</dbReference>
<proteinExistence type="inferred from homology"/>
<evidence type="ECO:0000256" key="5">
    <source>
        <dbReference type="ARBA" id="ARBA00029447"/>
    </source>
</evidence>
<dbReference type="OrthoDB" id="2489132at2"/>
<dbReference type="EMBL" id="CP026377">
    <property type="protein sequence ID" value="AUX95057.1"/>
    <property type="molecule type" value="Genomic_DNA"/>
</dbReference>
<dbReference type="GO" id="GO:0005886">
    <property type="term" value="C:plasma membrane"/>
    <property type="evidence" value="ECO:0007669"/>
    <property type="project" value="TreeGrafter"/>
</dbReference>
<dbReference type="Pfam" id="PF00015">
    <property type="entry name" value="MCPsignal"/>
    <property type="match status" value="1"/>
</dbReference>
<evidence type="ECO:0000256" key="6">
    <source>
        <dbReference type="PROSITE-ProRule" id="PRU00284"/>
    </source>
</evidence>
<comment type="similarity">
    <text evidence="5">Belongs to the methyl-accepting chemotaxis (MCP) protein family.</text>
</comment>
<evidence type="ECO:0000313" key="11">
    <source>
        <dbReference type="Proteomes" id="UP000238365"/>
    </source>
</evidence>
<dbReference type="KEGG" id="pgz:C2E15_19630"/>
<comment type="subcellular location">
    <subcellularLocation>
        <location evidence="1">Membrane</location>
    </subcellularLocation>
</comment>
<sequence>MKTLLSKMSLPAKFILLGLFAAILFILPTSLLVIEYNQAVAVKQKEAEGIPVERKMLKLLNLLQRHRAEAAVAVASSNPVAPARLALRDEATQQMEEITAILQHRFPHSMATTNIRLLRERWDALQGKVETKNLTPDGNLSAHAKLIRHLLDTNQDLLDAYGLSLDGDLSSYQLINSAYFQLPELTETLGKIRAEGTALLGSGNLNESVGKAKMGFYLEAGQNSLALFNANFSKTMASSEALKTQLGAKTDAARQEADAALQMAEGLFISGDRVVPVRDYISTFTHAINQFTLLGNLSSEALADLLQQQINAKRHAEWLLIGLLALLSVAATLIALLIVRTVTAPVKQAVDVAGEVAAGDLTTRLAVEGDNETATLLKALMRMSQQLSQLVSSIKLNANNIATSSDEIARGNGDLSSRTEQQAASLAETAASMEQLASIIQQNADNTRHAASMASSATEAALRGGQAMESVMSTMQEISSGADQIKEIIAVIDSIAFQTNILALNAAVEAARAGEHGKGFAVVASEVRSLAQRSATAAKEIKGLIEKSVACAGQGIAMANDAGSKVKESVEAIRQTSQMVSEISASSEEQSAGVSQINTAVNQMDQVTQQNAALVEQSAAAADSLAEQAIQLREMVAVFRTAV</sequence>
<evidence type="ECO:0000256" key="3">
    <source>
        <dbReference type="ARBA" id="ARBA00022500"/>
    </source>
</evidence>
<dbReference type="RefSeq" id="WP_104958781.1">
    <property type="nucleotide sequence ID" value="NZ_CP026377.1"/>
</dbReference>
<dbReference type="GO" id="GO:0004888">
    <property type="term" value="F:transmembrane signaling receptor activity"/>
    <property type="evidence" value="ECO:0007669"/>
    <property type="project" value="TreeGrafter"/>
</dbReference>
<organism evidence="10 11">
    <name type="scientific">Mixta gaviniae</name>
    <dbReference type="NCBI Taxonomy" id="665914"/>
    <lineage>
        <taxon>Bacteria</taxon>
        <taxon>Pseudomonadati</taxon>
        <taxon>Pseudomonadota</taxon>
        <taxon>Gammaproteobacteria</taxon>
        <taxon>Enterobacterales</taxon>
        <taxon>Erwiniaceae</taxon>
        <taxon>Mixta</taxon>
    </lineage>
</organism>
<dbReference type="AlphaFoldDB" id="A0A1X1DFN4"/>
<dbReference type="Proteomes" id="UP000238365">
    <property type="component" value="Chromosome"/>
</dbReference>
<dbReference type="CDD" id="cd11386">
    <property type="entry name" value="MCP_signal"/>
    <property type="match status" value="1"/>
</dbReference>
<dbReference type="CDD" id="cd06225">
    <property type="entry name" value="HAMP"/>
    <property type="match status" value="1"/>
</dbReference>
<keyword evidence="7" id="KW-0472">Membrane</keyword>
<dbReference type="SUPFAM" id="SSF58104">
    <property type="entry name" value="Methyl-accepting chemotaxis protein (MCP) signaling domain"/>
    <property type="match status" value="1"/>
</dbReference>
<evidence type="ECO:0000256" key="1">
    <source>
        <dbReference type="ARBA" id="ARBA00004370"/>
    </source>
</evidence>
<dbReference type="GO" id="GO:0006935">
    <property type="term" value="P:chemotaxis"/>
    <property type="evidence" value="ECO:0007669"/>
    <property type="project" value="UniProtKB-KW"/>
</dbReference>
<evidence type="ECO:0000256" key="4">
    <source>
        <dbReference type="ARBA" id="ARBA00023224"/>
    </source>
</evidence>
<feature type="domain" description="Methyl-accepting transducer" evidence="8">
    <location>
        <begin position="397"/>
        <end position="626"/>
    </location>
</feature>
<dbReference type="InterPro" id="IPR004089">
    <property type="entry name" value="MCPsignal_dom"/>
</dbReference>
<keyword evidence="7" id="KW-1133">Transmembrane helix</keyword>
<evidence type="ECO:0000313" key="10">
    <source>
        <dbReference type="EMBL" id="AUX95057.1"/>
    </source>
</evidence>
<dbReference type="GO" id="GO:0007165">
    <property type="term" value="P:signal transduction"/>
    <property type="evidence" value="ECO:0007669"/>
    <property type="project" value="UniProtKB-KW"/>
</dbReference>
<protein>
    <submittedName>
        <fullName evidence="10">Methyl-accepting chemotaxis protein</fullName>
    </submittedName>
</protein>
<evidence type="ECO:0000259" key="8">
    <source>
        <dbReference type="PROSITE" id="PS50111"/>
    </source>
</evidence>
<dbReference type="InterPro" id="IPR051310">
    <property type="entry name" value="MCP_chemotaxis"/>
</dbReference>
<keyword evidence="2" id="KW-0488">Methylation</keyword>
<feature type="domain" description="HAMP" evidence="9">
    <location>
        <begin position="340"/>
        <end position="392"/>
    </location>
</feature>
<keyword evidence="4 6" id="KW-0807">Transducer</keyword>
<dbReference type="PANTHER" id="PTHR43531:SF14">
    <property type="entry name" value="METHYL-ACCEPTING CHEMOTAXIS PROTEIN I-RELATED"/>
    <property type="match status" value="1"/>
</dbReference>
<evidence type="ECO:0000259" key="9">
    <source>
        <dbReference type="PROSITE" id="PS50885"/>
    </source>
</evidence>
<gene>
    <name evidence="10" type="ORF">C2E15_19630</name>
</gene>
<dbReference type="PROSITE" id="PS50111">
    <property type="entry name" value="CHEMOTAXIS_TRANSDUC_2"/>
    <property type="match status" value="1"/>
</dbReference>
<dbReference type="SMART" id="SM00304">
    <property type="entry name" value="HAMP"/>
    <property type="match status" value="1"/>
</dbReference>
<keyword evidence="3" id="KW-0145">Chemotaxis</keyword>
<dbReference type="Gene3D" id="1.10.287.950">
    <property type="entry name" value="Methyl-accepting chemotaxis protein"/>
    <property type="match status" value="1"/>
</dbReference>
<feature type="transmembrane region" description="Helical" evidence="7">
    <location>
        <begin position="318"/>
        <end position="339"/>
    </location>
</feature>
<name>A0A1X1DFN4_9GAMM</name>
<dbReference type="SMART" id="SM00283">
    <property type="entry name" value="MA"/>
    <property type="match status" value="1"/>
</dbReference>
<dbReference type="FunFam" id="1.10.287.950:FF:000001">
    <property type="entry name" value="Methyl-accepting chemotaxis sensory transducer"/>
    <property type="match status" value="1"/>
</dbReference>
<dbReference type="InterPro" id="IPR003660">
    <property type="entry name" value="HAMP_dom"/>
</dbReference>
<keyword evidence="11" id="KW-1185">Reference proteome</keyword>
<evidence type="ECO:0000256" key="7">
    <source>
        <dbReference type="SAM" id="Phobius"/>
    </source>
</evidence>
<reference evidence="10 11" key="1">
    <citation type="submission" date="2018-01" db="EMBL/GenBank/DDBJ databases">
        <title>Complete and assembled Genome of Pantoea gaviniae DSM22758T.</title>
        <authorList>
            <person name="Stevens M.J.A."/>
            <person name="Zurfluh K."/>
            <person name="Stephan R."/>
        </authorList>
    </citation>
    <scope>NUCLEOTIDE SEQUENCE [LARGE SCALE GENOMIC DNA]</scope>
    <source>
        <strain evidence="10 11">DSM 22758</strain>
    </source>
</reference>
<dbReference type="Pfam" id="PF00672">
    <property type="entry name" value="HAMP"/>
    <property type="match status" value="1"/>
</dbReference>
<accession>A0A1X1DFN4</accession>